<evidence type="ECO:0000259" key="8">
    <source>
        <dbReference type="PROSITE" id="PS51387"/>
    </source>
</evidence>
<comment type="similarity">
    <text evidence="2">Belongs to the oxygen-dependent FAD-linked oxidoreductase family.</text>
</comment>
<dbReference type="Gene3D" id="3.40.462.20">
    <property type="match status" value="1"/>
</dbReference>
<evidence type="ECO:0000256" key="2">
    <source>
        <dbReference type="ARBA" id="ARBA00005466"/>
    </source>
</evidence>
<proteinExistence type="inferred from homology"/>
<evidence type="ECO:0000313" key="10">
    <source>
        <dbReference type="Proteomes" id="UP001420932"/>
    </source>
</evidence>
<dbReference type="PROSITE" id="PS51387">
    <property type="entry name" value="FAD_PCMH"/>
    <property type="match status" value="1"/>
</dbReference>
<dbReference type="InterPro" id="IPR006094">
    <property type="entry name" value="Oxid_FAD_bind_N"/>
</dbReference>
<dbReference type="Gene3D" id="3.30.465.10">
    <property type="match status" value="1"/>
</dbReference>
<keyword evidence="5" id="KW-0274">FAD</keyword>
<gene>
    <name evidence="9" type="ORF">Syun_022015</name>
</gene>
<dbReference type="GO" id="GO:0071949">
    <property type="term" value="F:FAD binding"/>
    <property type="evidence" value="ECO:0007669"/>
    <property type="project" value="InterPro"/>
</dbReference>
<keyword evidence="3" id="KW-0285">Flavoprotein</keyword>
<evidence type="ECO:0000256" key="5">
    <source>
        <dbReference type="ARBA" id="ARBA00022827"/>
    </source>
</evidence>
<dbReference type="Pfam" id="PF01565">
    <property type="entry name" value="FAD_binding_4"/>
    <property type="match status" value="1"/>
</dbReference>
<name>A0AAP0IHP0_9MAGN</name>
<organism evidence="9 10">
    <name type="scientific">Stephania yunnanensis</name>
    <dbReference type="NCBI Taxonomy" id="152371"/>
    <lineage>
        <taxon>Eukaryota</taxon>
        <taxon>Viridiplantae</taxon>
        <taxon>Streptophyta</taxon>
        <taxon>Embryophyta</taxon>
        <taxon>Tracheophyta</taxon>
        <taxon>Spermatophyta</taxon>
        <taxon>Magnoliopsida</taxon>
        <taxon>Ranunculales</taxon>
        <taxon>Menispermaceae</taxon>
        <taxon>Menispermoideae</taxon>
        <taxon>Cissampelideae</taxon>
        <taxon>Stephania</taxon>
    </lineage>
</organism>
<sequence length="537" mass="59881">MAHHSISSTILISLVHIFVLFTVLVSASISSNNINYQAFINCLSNHSLDHNSQYPIYLPNTSSYNSILNNTIENLRFSYPQTPKPNLIATPVNESQVQALVICSKKYHFQIRTRSGGQDFEGLSYTSQQSLPFIVLNLVNFQGVEVDVANESAWVQGGATLGQLYYKIAEKSPTLGFPAGLCPPVGVGGHISGGGWGNMMRKYGLAADNVIDVRIVNANGEILDRKSMGEDLFWAINGGGAASYGIVLSWKLKLVHVPANVTVFAIPKTWQQGAVSLIHKWQFVAETLPDDLMVLIALSKSNGTTLALFQALYLGGKDQLLQIMNSRFPELGLKAQDCIETTWIRSTMFFFGLPLNGPLNILLDRNPRPKISSKTKSDFVKEPIPEIALRGMWRRVSLADNPLILIAPYGGKMAEISGTSTPFPHRNGTLFHICYEVDWFVQGVDVSTKQVQLVRRLYRYMTPYVSKSPREAYLNYRDLDLGRNRIDGSATYEQGKFWGAKYFNENFDRLVKVKTKVDPDNFFSNEQSIPSLKATNF</sequence>
<evidence type="ECO:0000256" key="6">
    <source>
        <dbReference type="ARBA" id="ARBA00023180"/>
    </source>
</evidence>
<dbReference type="Proteomes" id="UP001420932">
    <property type="component" value="Unassembled WGS sequence"/>
</dbReference>
<feature type="signal peptide" evidence="7">
    <location>
        <begin position="1"/>
        <end position="27"/>
    </location>
</feature>
<evidence type="ECO:0000256" key="7">
    <source>
        <dbReference type="SAM" id="SignalP"/>
    </source>
</evidence>
<evidence type="ECO:0000256" key="3">
    <source>
        <dbReference type="ARBA" id="ARBA00022630"/>
    </source>
</evidence>
<accession>A0AAP0IHP0</accession>
<dbReference type="EMBL" id="JBBNAF010000009">
    <property type="protein sequence ID" value="KAK9115218.1"/>
    <property type="molecule type" value="Genomic_DNA"/>
</dbReference>
<keyword evidence="10" id="KW-1185">Reference proteome</keyword>
<evidence type="ECO:0000256" key="1">
    <source>
        <dbReference type="ARBA" id="ARBA00001974"/>
    </source>
</evidence>
<evidence type="ECO:0000256" key="4">
    <source>
        <dbReference type="ARBA" id="ARBA00022729"/>
    </source>
</evidence>
<feature type="chain" id="PRO_5042954396" description="FAD-binding PCMH-type domain-containing protein" evidence="7">
    <location>
        <begin position="28"/>
        <end position="537"/>
    </location>
</feature>
<dbReference type="SUPFAM" id="SSF56176">
    <property type="entry name" value="FAD-binding/transporter-associated domain-like"/>
    <property type="match status" value="1"/>
</dbReference>
<reference evidence="9 10" key="1">
    <citation type="submission" date="2024-01" db="EMBL/GenBank/DDBJ databases">
        <title>Genome assemblies of Stephania.</title>
        <authorList>
            <person name="Yang L."/>
        </authorList>
    </citation>
    <scope>NUCLEOTIDE SEQUENCE [LARGE SCALE GENOMIC DNA]</scope>
    <source>
        <strain evidence="9">YNDBR</strain>
        <tissue evidence="9">Leaf</tissue>
    </source>
</reference>
<dbReference type="InterPro" id="IPR036318">
    <property type="entry name" value="FAD-bd_PCMH-like_sf"/>
</dbReference>
<feature type="domain" description="FAD-binding PCMH-type" evidence="8">
    <location>
        <begin position="81"/>
        <end position="257"/>
    </location>
</feature>
<keyword evidence="6" id="KW-0325">Glycoprotein</keyword>
<comment type="cofactor">
    <cofactor evidence="1">
        <name>FAD</name>
        <dbReference type="ChEBI" id="CHEBI:57692"/>
    </cofactor>
</comment>
<dbReference type="Pfam" id="PF08031">
    <property type="entry name" value="BBE"/>
    <property type="match status" value="1"/>
</dbReference>
<dbReference type="Gene3D" id="3.30.43.10">
    <property type="entry name" value="Uridine Diphospho-n-acetylenolpyruvylglucosamine Reductase, domain 2"/>
    <property type="match status" value="1"/>
</dbReference>
<evidence type="ECO:0000313" key="9">
    <source>
        <dbReference type="EMBL" id="KAK9115218.1"/>
    </source>
</evidence>
<comment type="caution">
    <text evidence="9">The sequence shown here is derived from an EMBL/GenBank/DDBJ whole genome shotgun (WGS) entry which is preliminary data.</text>
</comment>
<dbReference type="InterPro" id="IPR016167">
    <property type="entry name" value="FAD-bd_PCMH_sub1"/>
</dbReference>
<dbReference type="PANTHER" id="PTHR32448">
    <property type="entry name" value="OS08G0158400 PROTEIN"/>
    <property type="match status" value="1"/>
</dbReference>
<dbReference type="InterPro" id="IPR016166">
    <property type="entry name" value="FAD-bd_PCMH"/>
</dbReference>
<dbReference type="AlphaFoldDB" id="A0AAP0IHP0"/>
<dbReference type="InterPro" id="IPR012951">
    <property type="entry name" value="BBE"/>
</dbReference>
<dbReference type="InterPro" id="IPR016169">
    <property type="entry name" value="FAD-bd_PCMH_sub2"/>
</dbReference>
<keyword evidence="4 7" id="KW-0732">Signal</keyword>
<dbReference type="GO" id="GO:0016491">
    <property type="term" value="F:oxidoreductase activity"/>
    <property type="evidence" value="ECO:0007669"/>
    <property type="project" value="InterPro"/>
</dbReference>
<protein>
    <recommendedName>
        <fullName evidence="8">FAD-binding PCMH-type domain-containing protein</fullName>
    </recommendedName>
</protein>